<accession>A0ABW0I464</accession>
<organism evidence="1 2">
    <name type="scientific">Cohnella soli</name>
    <dbReference type="NCBI Taxonomy" id="425005"/>
    <lineage>
        <taxon>Bacteria</taxon>
        <taxon>Bacillati</taxon>
        <taxon>Bacillota</taxon>
        <taxon>Bacilli</taxon>
        <taxon>Bacillales</taxon>
        <taxon>Paenibacillaceae</taxon>
        <taxon>Cohnella</taxon>
    </lineage>
</organism>
<comment type="caution">
    <text evidence="1">The sequence shown here is derived from an EMBL/GenBank/DDBJ whole genome shotgun (WGS) entry which is preliminary data.</text>
</comment>
<dbReference type="Proteomes" id="UP001596113">
    <property type="component" value="Unassembled WGS sequence"/>
</dbReference>
<gene>
    <name evidence="1" type="ORF">ACFPOF_31985</name>
</gene>
<dbReference type="EMBL" id="JBHSMI010000067">
    <property type="protein sequence ID" value="MFC5407375.1"/>
    <property type="molecule type" value="Genomic_DNA"/>
</dbReference>
<name>A0ABW0I464_9BACL</name>
<proteinExistence type="predicted"/>
<protein>
    <submittedName>
        <fullName evidence="1">Uncharacterized protein</fullName>
    </submittedName>
</protein>
<evidence type="ECO:0000313" key="1">
    <source>
        <dbReference type="EMBL" id="MFC5407375.1"/>
    </source>
</evidence>
<reference evidence="2" key="1">
    <citation type="journal article" date="2019" name="Int. J. Syst. Evol. Microbiol.">
        <title>The Global Catalogue of Microorganisms (GCM) 10K type strain sequencing project: providing services to taxonomists for standard genome sequencing and annotation.</title>
        <authorList>
            <consortium name="The Broad Institute Genomics Platform"/>
            <consortium name="The Broad Institute Genome Sequencing Center for Infectious Disease"/>
            <person name="Wu L."/>
            <person name="Ma J."/>
        </authorList>
    </citation>
    <scope>NUCLEOTIDE SEQUENCE [LARGE SCALE GENOMIC DNA]</scope>
    <source>
        <strain evidence="2">CGMCC 1.18575</strain>
    </source>
</reference>
<dbReference type="RefSeq" id="WP_378139980.1">
    <property type="nucleotide sequence ID" value="NZ_JBHSMI010000067.1"/>
</dbReference>
<sequence>MNDYVVLELSSEMNNKLIYDIDNLLVPRNGIEDYYRSSDLPKSRECFTLNNVPFQFPEISADRNDNLSCESKKIMIAKNKYSSIHFLCSGFPYYYNEKIILFFENQETEIIKIPFPAGNIGHRTRFMHENSNEEVLQARSLSENSMLYIHHSFSNILNDNKLIAIEFPDNPFCHIFAITLGSKASKHKSTSPEHSRPSSYTLMLESI</sequence>
<keyword evidence="2" id="KW-1185">Reference proteome</keyword>
<evidence type="ECO:0000313" key="2">
    <source>
        <dbReference type="Proteomes" id="UP001596113"/>
    </source>
</evidence>